<dbReference type="FunFam" id="1.10.10.10:FF:000001">
    <property type="entry name" value="LysR family transcriptional regulator"/>
    <property type="match status" value="1"/>
</dbReference>
<dbReference type="Pfam" id="PF00126">
    <property type="entry name" value="HTH_1"/>
    <property type="match status" value="1"/>
</dbReference>
<dbReference type="RefSeq" id="WP_163742560.1">
    <property type="nucleotide sequence ID" value="NZ_AP022610.1"/>
</dbReference>
<dbReference type="AlphaFoldDB" id="A0A7I7XNL2"/>
<dbReference type="InterPro" id="IPR036388">
    <property type="entry name" value="WH-like_DNA-bd_sf"/>
</dbReference>
<evidence type="ECO:0000256" key="6">
    <source>
        <dbReference type="ARBA" id="ARBA00040885"/>
    </source>
</evidence>
<evidence type="ECO:0000313" key="9">
    <source>
        <dbReference type="EMBL" id="BBZ30829.1"/>
    </source>
</evidence>
<evidence type="ECO:0000256" key="5">
    <source>
        <dbReference type="ARBA" id="ARBA00023163"/>
    </source>
</evidence>
<evidence type="ECO:0000256" key="1">
    <source>
        <dbReference type="ARBA" id="ARBA00009437"/>
    </source>
</evidence>
<keyword evidence="4" id="KW-0010">Activator</keyword>
<dbReference type="PROSITE" id="PS50931">
    <property type="entry name" value="HTH_LYSR"/>
    <property type="match status" value="1"/>
</dbReference>
<dbReference type="PANTHER" id="PTHR30346:SF0">
    <property type="entry name" value="HCA OPERON TRANSCRIPTIONAL ACTIVATOR HCAR"/>
    <property type="match status" value="1"/>
</dbReference>
<dbReference type="SUPFAM" id="SSF46785">
    <property type="entry name" value="Winged helix' DNA-binding domain"/>
    <property type="match status" value="1"/>
</dbReference>
<dbReference type="SUPFAM" id="SSF53850">
    <property type="entry name" value="Periplasmic binding protein-like II"/>
    <property type="match status" value="1"/>
</dbReference>
<sequence length="295" mass="32661">MDLDMRKVRYFVALAEELNYRAAAERLHLAQPVLSRQIQSLERELGVRLFLRDSTGTRLTPAGEQLLKDAVPLLTDARGLQRRVAAAAQSTRSLTVGFMPGLTITFATRALSKAHPDVSVEVLRTDWTDQVTVLHDGRADVGFVRMPIDLTGLSTLSVWHEPHVAVVAAAHPVAGRDTVGIAELAADDLLQDPDTVPEWKAVRVDAEYRAPSPPARSVEEKLEWVASGRGFSVLPQSVADYYRRSDIAAVALNDVAFNEVRLAWLRDRRSPVLDSFVDVVRQHLPLEESEARFSA</sequence>
<evidence type="ECO:0000313" key="10">
    <source>
        <dbReference type="Proteomes" id="UP000466517"/>
    </source>
</evidence>
<keyword evidence="3" id="KW-0238">DNA-binding</keyword>
<name>A0A7I7XNL2_9MYCO</name>
<dbReference type="Gene3D" id="3.40.190.10">
    <property type="entry name" value="Periplasmic binding protein-like II"/>
    <property type="match status" value="2"/>
</dbReference>
<keyword evidence="2" id="KW-0805">Transcription regulation</keyword>
<organism evidence="9 10">
    <name type="scientific">Mycolicibacterium madagascariense</name>
    <dbReference type="NCBI Taxonomy" id="212765"/>
    <lineage>
        <taxon>Bacteria</taxon>
        <taxon>Bacillati</taxon>
        <taxon>Actinomycetota</taxon>
        <taxon>Actinomycetes</taxon>
        <taxon>Mycobacteriales</taxon>
        <taxon>Mycobacteriaceae</taxon>
        <taxon>Mycolicibacterium</taxon>
    </lineage>
</organism>
<accession>A0A7I7XNL2</accession>
<comment type="function">
    <text evidence="7">Required for the induction the katG gene for catalase. Involved in the response to hydrogen peroxide.</text>
</comment>
<feature type="domain" description="HTH lysR-type" evidence="8">
    <location>
        <begin position="1"/>
        <end position="60"/>
    </location>
</feature>
<dbReference type="GO" id="GO:0003677">
    <property type="term" value="F:DNA binding"/>
    <property type="evidence" value="ECO:0007669"/>
    <property type="project" value="UniProtKB-KW"/>
</dbReference>
<comment type="similarity">
    <text evidence="1">Belongs to the LysR transcriptional regulatory family.</text>
</comment>
<keyword evidence="10" id="KW-1185">Reference proteome</keyword>
<dbReference type="PRINTS" id="PR00039">
    <property type="entry name" value="HTHLYSR"/>
</dbReference>
<evidence type="ECO:0000256" key="3">
    <source>
        <dbReference type="ARBA" id="ARBA00023125"/>
    </source>
</evidence>
<proteinExistence type="inferred from homology"/>
<evidence type="ECO:0000259" key="8">
    <source>
        <dbReference type="PROSITE" id="PS50931"/>
    </source>
</evidence>
<dbReference type="GO" id="GO:0003700">
    <property type="term" value="F:DNA-binding transcription factor activity"/>
    <property type="evidence" value="ECO:0007669"/>
    <property type="project" value="InterPro"/>
</dbReference>
<dbReference type="KEGG" id="mmag:MMAD_51240"/>
<reference evidence="9 10" key="1">
    <citation type="journal article" date="2019" name="Emerg. Microbes Infect.">
        <title>Comprehensive subspecies identification of 175 nontuberculous mycobacteria species based on 7547 genomic profiles.</title>
        <authorList>
            <person name="Matsumoto Y."/>
            <person name="Kinjo T."/>
            <person name="Motooka D."/>
            <person name="Nabeya D."/>
            <person name="Jung N."/>
            <person name="Uechi K."/>
            <person name="Horii T."/>
            <person name="Iida T."/>
            <person name="Fujita J."/>
            <person name="Nakamura S."/>
        </authorList>
    </citation>
    <scope>NUCLEOTIDE SEQUENCE [LARGE SCALE GENOMIC DNA]</scope>
    <source>
        <strain evidence="9 10">JCM 13574</strain>
    </source>
</reference>
<evidence type="ECO:0000256" key="7">
    <source>
        <dbReference type="ARBA" id="ARBA00056658"/>
    </source>
</evidence>
<dbReference type="InterPro" id="IPR000847">
    <property type="entry name" value="LysR_HTH_N"/>
</dbReference>
<dbReference type="PANTHER" id="PTHR30346">
    <property type="entry name" value="TRANSCRIPTIONAL DUAL REGULATOR HCAR-RELATED"/>
    <property type="match status" value="1"/>
</dbReference>
<dbReference type="InterPro" id="IPR005119">
    <property type="entry name" value="LysR_subst-bd"/>
</dbReference>
<evidence type="ECO:0000256" key="4">
    <source>
        <dbReference type="ARBA" id="ARBA00023159"/>
    </source>
</evidence>
<dbReference type="InterPro" id="IPR036390">
    <property type="entry name" value="WH_DNA-bd_sf"/>
</dbReference>
<dbReference type="Gene3D" id="1.10.10.10">
    <property type="entry name" value="Winged helix-like DNA-binding domain superfamily/Winged helix DNA-binding domain"/>
    <property type="match status" value="1"/>
</dbReference>
<evidence type="ECO:0000256" key="2">
    <source>
        <dbReference type="ARBA" id="ARBA00023015"/>
    </source>
</evidence>
<keyword evidence="5" id="KW-0804">Transcription</keyword>
<dbReference type="Proteomes" id="UP000466517">
    <property type="component" value="Chromosome"/>
</dbReference>
<gene>
    <name evidence="9" type="ORF">MMAD_51240</name>
</gene>
<dbReference type="EMBL" id="AP022610">
    <property type="protein sequence ID" value="BBZ30829.1"/>
    <property type="molecule type" value="Genomic_DNA"/>
</dbReference>
<dbReference type="Pfam" id="PF03466">
    <property type="entry name" value="LysR_substrate"/>
    <property type="match status" value="1"/>
</dbReference>
<protein>
    <recommendedName>
        <fullName evidence="6">Probable hydrogen peroxide-inducible genes activator</fullName>
    </recommendedName>
</protein>
<dbReference type="GO" id="GO:0032993">
    <property type="term" value="C:protein-DNA complex"/>
    <property type="evidence" value="ECO:0007669"/>
    <property type="project" value="TreeGrafter"/>
</dbReference>